<proteinExistence type="inferred from homology"/>
<comment type="caution">
    <text evidence="3">The sequence shown here is derived from an EMBL/GenBank/DDBJ whole genome shotgun (WGS) entry which is preliminary data.</text>
</comment>
<feature type="domain" description="YbaK/aminoacyl-tRNA synthetase-associated" evidence="2">
    <location>
        <begin position="25"/>
        <end position="150"/>
    </location>
</feature>
<dbReference type="AlphaFoldDB" id="A0A645A5B9"/>
<reference evidence="3" key="1">
    <citation type="submission" date="2019-08" db="EMBL/GenBank/DDBJ databases">
        <authorList>
            <person name="Kucharzyk K."/>
            <person name="Murdoch R.W."/>
            <person name="Higgins S."/>
            <person name="Loffler F."/>
        </authorList>
    </citation>
    <scope>NUCLEOTIDE SEQUENCE</scope>
</reference>
<gene>
    <name evidence="3" type="primary">proX_10</name>
    <name evidence="3" type="ORF">SDC9_94609</name>
</gene>
<protein>
    <submittedName>
        <fullName evidence="3">Prolyl-tRNA editing protein ProX</fullName>
    </submittedName>
</protein>
<dbReference type="GO" id="GO:0002161">
    <property type="term" value="F:aminoacyl-tRNA deacylase activity"/>
    <property type="evidence" value="ECO:0007669"/>
    <property type="project" value="InterPro"/>
</dbReference>
<comment type="similarity">
    <text evidence="1">Belongs to the PRORSD1 family.</text>
</comment>
<accession>A0A645A5B9</accession>
<dbReference type="Gene3D" id="3.90.960.10">
    <property type="entry name" value="YbaK/aminoacyl-tRNA synthetase-associated domain"/>
    <property type="match status" value="1"/>
</dbReference>
<dbReference type="CDD" id="cd04335">
    <property type="entry name" value="PrdX_deacylase"/>
    <property type="match status" value="1"/>
</dbReference>
<dbReference type="EMBL" id="VSSQ01011863">
    <property type="protein sequence ID" value="MPM47888.1"/>
    <property type="molecule type" value="Genomic_DNA"/>
</dbReference>
<dbReference type="InterPro" id="IPR007214">
    <property type="entry name" value="YbaK/aa-tRNA-synth-assoc-dom"/>
</dbReference>
<evidence type="ECO:0000256" key="1">
    <source>
        <dbReference type="ARBA" id="ARBA00010201"/>
    </source>
</evidence>
<dbReference type="InterPro" id="IPR040285">
    <property type="entry name" value="ProX/PRXD1"/>
</dbReference>
<sequence length="165" mass="19653">MEKRGDKKVYEWLGKLGIAYDYYEHPPAPTAEIASQYWKDIDAAHCKNLFFRNHKGNQHYLVIFHYQKNILIRDLEQRLKQGKLTFASPERMERFLKIKPGSVSPFGLVHDKEHHVVVFLDENLQKYERISFHPNLNEASLVIGFDDFIRYMNEVGNRYEFLSLY</sequence>
<dbReference type="InterPro" id="IPR036754">
    <property type="entry name" value="YbaK/aa-tRNA-synt-asso_dom_sf"/>
</dbReference>
<name>A0A645A5B9_9ZZZZ</name>
<dbReference type="SUPFAM" id="SSF55826">
    <property type="entry name" value="YbaK/ProRS associated domain"/>
    <property type="match status" value="1"/>
</dbReference>
<organism evidence="3">
    <name type="scientific">bioreactor metagenome</name>
    <dbReference type="NCBI Taxonomy" id="1076179"/>
    <lineage>
        <taxon>unclassified sequences</taxon>
        <taxon>metagenomes</taxon>
        <taxon>ecological metagenomes</taxon>
    </lineage>
</organism>
<dbReference type="PANTHER" id="PTHR31423:SF3">
    <property type="entry name" value="PROLYL-TRNA SYNTHETASE ASSOCIATED DOMAIN-CONTAINING PROTEIN 1-RELATED"/>
    <property type="match status" value="1"/>
</dbReference>
<dbReference type="Pfam" id="PF04073">
    <property type="entry name" value="tRNA_edit"/>
    <property type="match status" value="1"/>
</dbReference>
<evidence type="ECO:0000313" key="3">
    <source>
        <dbReference type="EMBL" id="MPM47888.1"/>
    </source>
</evidence>
<dbReference type="PANTHER" id="PTHR31423">
    <property type="entry name" value="YBAK DOMAIN-CONTAINING PROTEIN"/>
    <property type="match status" value="1"/>
</dbReference>
<evidence type="ECO:0000259" key="2">
    <source>
        <dbReference type="Pfam" id="PF04073"/>
    </source>
</evidence>